<keyword evidence="2" id="KW-1185">Reference proteome</keyword>
<accession>A0A8S1F7Y8</accession>
<sequence length="100" mass="11716">MTINFRRLLAQGLPPPMEPEPGLCCGDQCESCVWLVYANELIVYYRCKYPSDLNSLKRVKEELYEKIERPEIKAYVLTELDIAAKQMEDLRLMSKKKKKT</sequence>
<protein>
    <recommendedName>
        <fullName evidence="3">Oxidoreductase-like domain-containing protein</fullName>
    </recommendedName>
</protein>
<dbReference type="Proteomes" id="UP000494206">
    <property type="component" value="Unassembled WGS sequence"/>
</dbReference>
<dbReference type="EMBL" id="CADEPM010000008">
    <property type="protein sequence ID" value="CAB3409026.1"/>
    <property type="molecule type" value="Genomic_DNA"/>
</dbReference>
<organism evidence="1 2">
    <name type="scientific">Caenorhabditis bovis</name>
    <dbReference type="NCBI Taxonomy" id="2654633"/>
    <lineage>
        <taxon>Eukaryota</taxon>
        <taxon>Metazoa</taxon>
        <taxon>Ecdysozoa</taxon>
        <taxon>Nematoda</taxon>
        <taxon>Chromadorea</taxon>
        <taxon>Rhabditida</taxon>
        <taxon>Rhabditina</taxon>
        <taxon>Rhabditomorpha</taxon>
        <taxon>Rhabditoidea</taxon>
        <taxon>Rhabditidae</taxon>
        <taxon>Peloderinae</taxon>
        <taxon>Caenorhabditis</taxon>
    </lineage>
</organism>
<reference evidence="1 2" key="1">
    <citation type="submission" date="2020-04" db="EMBL/GenBank/DDBJ databases">
        <authorList>
            <person name="Laetsch R D."/>
            <person name="Stevens L."/>
            <person name="Kumar S."/>
            <person name="Blaxter L. M."/>
        </authorList>
    </citation>
    <scope>NUCLEOTIDE SEQUENCE [LARGE SCALE GENOMIC DNA]</scope>
</reference>
<evidence type="ECO:0008006" key="3">
    <source>
        <dbReference type="Google" id="ProtNLM"/>
    </source>
</evidence>
<dbReference type="OrthoDB" id="10064411at2759"/>
<comment type="caution">
    <text evidence="1">The sequence shown here is derived from an EMBL/GenBank/DDBJ whole genome shotgun (WGS) entry which is preliminary data.</text>
</comment>
<evidence type="ECO:0000313" key="2">
    <source>
        <dbReference type="Proteomes" id="UP000494206"/>
    </source>
</evidence>
<gene>
    <name evidence="1" type="ORF">CBOVIS_LOCUS10730</name>
</gene>
<proteinExistence type="predicted"/>
<name>A0A8S1F7Y8_9PELO</name>
<dbReference type="AlphaFoldDB" id="A0A8S1F7Y8"/>
<evidence type="ECO:0000313" key="1">
    <source>
        <dbReference type="EMBL" id="CAB3409026.1"/>
    </source>
</evidence>